<dbReference type="InterPro" id="IPR036390">
    <property type="entry name" value="WH_DNA-bd_sf"/>
</dbReference>
<dbReference type="GO" id="GO:0003677">
    <property type="term" value="F:DNA binding"/>
    <property type="evidence" value="ECO:0007669"/>
    <property type="project" value="UniProtKB-KW"/>
</dbReference>
<organism evidence="7">
    <name type="scientific">Nakamurella sp. A5-74</name>
    <dbReference type="NCBI Taxonomy" id="3158264"/>
    <lineage>
        <taxon>Bacteria</taxon>
        <taxon>Bacillati</taxon>
        <taxon>Actinomycetota</taxon>
        <taxon>Actinomycetes</taxon>
        <taxon>Nakamurellales</taxon>
        <taxon>Nakamurellaceae</taxon>
        <taxon>Nakamurella</taxon>
    </lineage>
</organism>
<comment type="similarity">
    <text evidence="1">Belongs to the LysR transcriptional regulatory family.</text>
</comment>
<keyword evidence="3" id="KW-0238">DNA-binding</keyword>
<reference evidence="7" key="1">
    <citation type="submission" date="2024-05" db="EMBL/GenBank/DDBJ databases">
        <authorList>
            <person name="Cai S.Y."/>
            <person name="Jin L.M."/>
            <person name="Li H.R."/>
        </authorList>
    </citation>
    <scope>NUCLEOTIDE SEQUENCE</scope>
    <source>
        <strain evidence="7">A5-74</strain>
    </source>
</reference>
<gene>
    <name evidence="7" type="ORF">ABLG96_07360</name>
</gene>
<dbReference type="GO" id="GO:0003700">
    <property type="term" value="F:DNA-binding transcription factor activity"/>
    <property type="evidence" value="ECO:0007669"/>
    <property type="project" value="InterPro"/>
</dbReference>
<dbReference type="InterPro" id="IPR005119">
    <property type="entry name" value="LysR_subst-bd"/>
</dbReference>
<dbReference type="EMBL" id="CP159218">
    <property type="protein sequence ID" value="XCG65107.1"/>
    <property type="molecule type" value="Genomic_DNA"/>
</dbReference>
<evidence type="ECO:0000256" key="2">
    <source>
        <dbReference type="ARBA" id="ARBA00023015"/>
    </source>
</evidence>
<evidence type="ECO:0000256" key="5">
    <source>
        <dbReference type="SAM" id="MobiDB-lite"/>
    </source>
</evidence>
<dbReference type="GO" id="GO:0032993">
    <property type="term" value="C:protein-DNA complex"/>
    <property type="evidence" value="ECO:0007669"/>
    <property type="project" value="TreeGrafter"/>
</dbReference>
<keyword evidence="4" id="KW-0804">Transcription</keyword>
<keyword evidence="2" id="KW-0805">Transcription regulation</keyword>
<proteinExistence type="inferred from homology"/>
<evidence type="ECO:0000256" key="1">
    <source>
        <dbReference type="ARBA" id="ARBA00009437"/>
    </source>
</evidence>
<dbReference type="Gene3D" id="3.40.190.10">
    <property type="entry name" value="Periplasmic binding protein-like II"/>
    <property type="match status" value="2"/>
</dbReference>
<dbReference type="SUPFAM" id="SSF53850">
    <property type="entry name" value="Periplasmic binding protein-like II"/>
    <property type="match status" value="1"/>
</dbReference>
<feature type="domain" description="HTH lysR-type" evidence="6">
    <location>
        <begin position="2"/>
        <end position="59"/>
    </location>
</feature>
<sequence length="321" mass="33485">MIDPIALRSLVALARNGTVNGAAEMLGYTPSAVSQQLKKLEVSTGVTLVERFGRGVVLTAQGRQLVDAAEDLLAQMEHLESALLASAGTPSGQVRLGSFSTAVRGVVAPALARLAGEQPGVRVRLSEVEPWSAVTEVADGRIDLAIVHNWEPVPLSIPANLQTRRLGQDRADILVRADDPLAARASTHAAELIGRDFVSVAPGSICHAWLSWMFSSVGAIPRIVHTSAEFGSHIALVAAGQASALVPRLGRGPLPPSVVAVPLTNPAPLRTVTAVWRRTMETNPGITAVLTVLTDAARAVLDQSPGPEPDGSPVEEVGSAP</sequence>
<dbReference type="Gene3D" id="1.10.10.10">
    <property type="entry name" value="Winged helix-like DNA-binding domain superfamily/Winged helix DNA-binding domain"/>
    <property type="match status" value="1"/>
</dbReference>
<dbReference type="Pfam" id="PF00126">
    <property type="entry name" value="HTH_1"/>
    <property type="match status" value="1"/>
</dbReference>
<evidence type="ECO:0000256" key="4">
    <source>
        <dbReference type="ARBA" id="ARBA00023163"/>
    </source>
</evidence>
<evidence type="ECO:0000259" key="6">
    <source>
        <dbReference type="PROSITE" id="PS50931"/>
    </source>
</evidence>
<dbReference type="PROSITE" id="PS50931">
    <property type="entry name" value="HTH_LYSR"/>
    <property type="match status" value="1"/>
</dbReference>
<dbReference type="PANTHER" id="PTHR30346">
    <property type="entry name" value="TRANSCRIPTIONAL DUAL REGULATOR HCAR-RELATED"/>
    <property type="match status" value="1"/>
</dbReference>
<dbReference type="RefSeq" id="WP_353650718.1">
    <property type="nucleotide sequence ID" value="NZ_CP159218.1"/>
</dbReference>
<dbReference type="AlphaFoldDB" id="A0AAU8DSU7"/>
<evidence type="ECO:0000313" key="7">
    <source>
        <dbReference type="EMBL" id="XCG65107.1"/>
    </source>
</evidence>
<protein>
    <submittedName>
        <fullName evidence="7">LysR family transcriptional regulator</fullName>
    </submittedName>
</protein>
<dbReference type="PANTHER" id="PTHR30346:SF29">
    <property type="entry name" value="LYSR SUBSTRATE-BINDING"/>
    <property type="match status" value="1"/>
</dbReference>
<evidence type="ECO:0000256" key="3">
    <source>
        <dbReference type="ARBA" id="ARBA00023125"/>
    </source>
</evidence>
<name>A0AAU8DSU7_9ACTN</name>
<dbReference type="InterPro" id="IPR036388">
    <property type="entry name" value="WH-like_DNA-bd_sf"/>
</dbReference>
<dbReference type="Pfam" id="PF03466">
    <property type="entry name" value="LysR_substrate"/>
    <property type="match status" value="1"/>
</dbReference>
<dbReference type="InterPro" id="IPR000847">
    <property type="entry name" value="LysR_HTH_N"/>
</dbReference>
<feature type="region of interest" description="Disordered" evidence="5">
    <location>
        <begin position="302"/>
        <end position="321"/>
    </location>
</feature>
<dbReference type="SUPFAM" id="SSF46785">
    <property type="entry name" value="Winged helix' DNA-binding domain"/>
    <property type="match status" value="1"/>
</dbReference>
<accession>A0AAU8DSU7</accession>
<dbReference type="CDD" id="cd08423">
    <property type="entry name" value="PBP2_LTTR_like_6"/>
    <property type="match status" value="1"/>
</dbReference>